<dbReference type="Proteomes" id="UP000681722">
    <property type="component" value="Unassembled WGS sequence"/>
</dbReference>
<evidence type="ECO:0000256" key="1">
    <source>
        <dbReference type="SAM" id="MobiDB-lite"/>
    </source>
</evidence>
<organism evidence="3 6">
    <name type="scientific">Didymodactylos carnosus</name>
    <dbReference type="NCBI Taxonomy" id="1234261"/>
    <lineage>
        <taxon>Eukaryota</taxon>
        <taxon>Metazoa</taxon>
        <taxon>Spiralia</taxon>
        <taxon>Gnathifera</taxon>
        <taxon>Rotifera</taxon>
        <taxon>Eurotatoria</taxon>
        <taxon>Bdelloidea</taxon>
        <taxon>Philodinida</taxon>
        <taxon>Philodinidae</taxon>
        <taxon>Didymodactylos</taxon>
    </lineage>
</organism>
<dbReference type="AlphaFoldDB" id="A0A815LWM5"/>
<evidence type="ECO:0000313" key="4">
    <source>
        <dbReference type="EMBL" id="CAF4023440.1"/>
    </source>
</evidence>
<dbReference type="EMBL" id="CAJOBA010036459">
    <property type="protein sequence ID" value="CAF4023440.1"/>
    <property type="molecule type" value="Genomic_DNA"/>
</dbReference>
<dbReference type="PANTHER" id="PTHR46601:SF2">
    <property type="entry name" value="UBIQUITIN-LIKE PROTEASE FAMILY PROFILE DOMAIN-CONTAINING PROTEIN"/>
    <property type="match status" value="1"/>
</dbReference>
<feature type="compositionally biased region" description="Basic residues" evidence="1">
    <location>
        <begin position="1"/>
        <end position="13"/>
    </location>
</feature>
<name>A0A815LWM5_9BILA</name>
<evidence type="ECO:0000313" key="3">
    <source>
        <dbReference type="EMBL" id="CAF1411393.1"/>
    </source>
</evidence>
<evidence type="ECO:0000313" key="5">
    <source>
        <dbReference type="EMBL" id="CAF4299802.1"/>
    </source>
</evidence>
<dbReference type="EMBL" id="CAJOBC010083320">
    <property type="protein sequence ID" value="CAF4299802.1"/>
    <property type="molecule type" value="Genomic_DNA"/>
</dbReference>
<dbReference type="PANTHER" id="PTHR46601">
    <property type="entry name" value="ULP_PROTEASE DOMAIN-CONTAINING PROTEIN"/>
    <property type="match status" value="1"/>
</dbReference>
<comment type="caution">
    <text evidence="3">The sequence shown here is derived from an EMBL/GenBank/DDBJ whole genome shotgun (WGS) entry which is preliminary data.</text>
</comment>
<sequence length="283" mass="32211">MAKSGAKRTKKSREKLEKDKVSSSLPKCDKKKKVLVQHLAQTFGLLPKTTHHRVSVQLPKKLKNAIFKFYIRDDVSYQCPGKRDTIVMKEDNGQKTTHHKTILLNNIRENYELFKEENKNVNVGPSAFANLRPPFVIPKAALAHRSYIRSKSEGFSFALPSSDISHDKYVVNSALELILNHIKTILPNLKEVSFFNEGAASQFKQRFHFRNLIRLSSEYKIRTSWHFFATSHGKGVVDGIGGSIKRVDWSAVLGGDVCRWAPDFLKIAAENNQNNHFNGNHQK</sequence>
<dbReference type="OrthoDB" id="10043418at2759"/>
<dbReference type="Proteomes" id="UP000677228">
    <property type="component" value="Unassembled WGS sequence"/>
</dbReference>
<accession>A0A815LWM5</accession>
<feature type="region of interest" description="Disordered" evidence="1">
    <location>
        <begin position="1"/>
        <end position="24"/>
    </location>
</feature>
<evidence type="ECO:0000313" key="2">
    <source>
        <dbReference type="EMBL" id="CAF1214726.1"/>
    </source>
</evidence>
<reference evidence="3" key="1">
    <citation type="submission" date="2021-02" db="EMBL/GenBank/DDBJ databases">
        <authorList>
            <person name="Nowell W R."/>
        </authorList>
    </citation>
    <scope>NUCLEOTIDE SEQUENCE</scope>
</reference>
<dbReference type="Proteomes" id="UP000682733">
    <property type="component" value="Unassembled WGS sequence"/>
</dbReference>
<keyword evidence="6" id="KW-1185">Reference proteome</keyword>
<gene>
    <name evidence="3" type="ORF">GPM918_LOCUS33505</name>
    <name evidence="2" type="ORF">OVA965_LOCUS24627</name>
    <name evidence="5" type="ORF">SRO942_LOCUS34191</name>
    <name evidence="4" type="ORF">TMI583_LOCUS25350</name>
</gene>
<protein>
    <submittedName>
        <fullName evidence="3">Uncharacterized protein</fullName>
    </submittedName>
</protein>
<evidence type="ECO:0000313" key="6">
    <source>
        <dbReference type="Proteomes" id="UP000663829"/>
    </source>
</evidence>
<proteinExistence type="predicted"/>
<dbReference type="Proteomes" id="UP000663829">
    <property type="component" value="Unassembled WGS sequence"/>
</dbReference>
<dbReference type="EMBL" id="CAJNOQ010017895">
    <property type="protein sequence ID" value="CAF1411393.1"/>
    <property type="molecule type" value="Genomic_DNA"/>
</dbReference>
<dbReference type="EMBL" id="CAJNOK010014920">
    <property type="protein sequence ID" value="CAF1214726.1"/>
    <property type="molecule type" value="Genomic_DNA"/>
</dbReference>